<organism evidence="2">
    <name type="scientific">marine metagenome</name>
    <dbReference type="NCBI Taxonomy" id="408172"/>
    <lineage>
        <taxon>unclassified sequences</taxon>
        <taxon>metagenomes</taxon>
        <taxon>ecological metagenomes</taxon>
    </lineage>
</organism>
<name>A0A382RDQ5_9ZZZZ</name>
<protein>
    <submittedName>
        <fullName evidence="2">Uncharacterized protein</fullName>
    </submittedName>
</protein>
<dbReference type="AlphaFoldDB" id="A0A382RDQ5"/>
<reference evidence="2" key="1">
    <citation type="submission" date="2018-05" db="EMBL/GenBank/DDBJ databases">
        <authorList>
            <person name="Lanie J.A."/>
            <person name="Ng W.-L."/>
            <person name="Kazmierczak K.M."/>
            <person name="Andrzejewski T.M."/>
            <person name="Davidsen T.M."/>
            <person name="Wayne K.J."/>
            <person name="Tettelin H."/>
            <person name="Glass J.I."/>
            <person name="Rusch D."/>
            <person name="Podicherti R."/>
            <person name="Tsui H.-C.T."/>
            <person name="Winkler M.E."/>
        </authorList>
    </citation>
    <scope>NUCLEOTIDE SEQUENCE</scope>
</reference>
<evidence type="ECO:0000256" key="1">
    <source>
        <dbReference type="SAM" id="Phobius"/>
    </source>
</evidence>
<keyword evidence="1" id="KW-0472">Membrane</keyword>
<sequence>MMDTVKSFLRGVMDVAMVVIPLSVVLGVIFGPAVPFIGADTIDNISALVSDLGGSGLVGIITLGILYALFRR</sequence>
<proteinExistence type="predicted"/>
<feature type="transmembrane region" description="Helical" evidence="1">
    <location>
        <begin position="52"/>
        <end position="70"/>
    </location>
</feature>
<accession>A0A382RDQ5</accession>
<dbReference type="EMBL" id="UINC01120989">
    <property type="protein sequence ID" value="SVC95829.1"/>
    <property type="molecule type" value="Genomic_DNA"/>
</dbReference>
<keyword evidence="1" id="KW-0812">Transmembrane</keyword>
<evidence type="ECO:0000313" key="2">
    <source>
        <dbReference type="EMBL" id="SVC95829.1"/>
    </source>
</evidence>
<gene>
    <name evidence="2" type="ORF">METZ01_LOCUS348683</name>
</gene>
<feature type="transmembrane region" description="Helical" evidence="1">
    <location>
        <begin position="12"/>
        <end position="32"/>
    </location>
</feature>
<keyword evidence="1" id="KW-1133">Transmembrane helix</keyword>